<dbReference type="RefSeq" id="WP_231638263.1">
    <property type="nucleotide sequence ID" value="NZ_BBYR01000083.1"/>
</dbReference>
<dbReference type="Pfam" id="PF19399">
    <property type="entry name" value="DUF5974"/>
    <property type="match status" value="1"/>
</dbReference>
<dbReference type="AlphaFoldDB" id="A0A0K8P840"/>
<gene>
    <name evidence="1" type="ORF">ISF6_5212</name>
</gene>
<comment type="caution">
    <text evidence="1">The sequence shown here is derived from an EMBL/GenBank/DDBJ whole genome shotgun (WGS) entry which is preliminary data.</text>
</comment>
<evidence type="ECO:0000313" key="2">
    <source>
        <dbReference type="Proteomes" id="UP000037660"/>
    </source>
</evidence>
<reference evidence="2" key="1">
    <citation type="submission" date="2015-07" db="EMBL/GenBank/DDBJ databases">
        <title>Discovery of a poly(ethylene terephthalate assimilation.</title>
        <authorList>
            <person name="Yoshida S."/>
            <person name="Hiraga K."/>
            <person name="Takehana T."/>
            <person name="Taniguchi I."/>
            <person name="Yamaji H."/>
            <person name="Maeda Y."/>
            <person name="Toyohara K."/>
            <person name="Miyamoto K."/>
            <person name="Kimura Y."/>
            <person name="Oda K."/>
        </authorList>
    </citation>
    <scope>NUCLEOTIDE SEQUENCE [LARGE SCALE GENOMIC DNA]</scope>
    <source>
        <strain evidence="2">NBRC 110686 / TISTR 2288 / 201-F6</strain>
    </source>
</reference>
<protein>
    <submittedName>
        <fullName evidence="1">Uncharacterized protein</fullName>
    </submittedName>
</protein>
<keyword evidence="2" id="KW-1185">Reference proteome</keyword>
<organism evidence="1 2">
    <name type="scientific">Piscinibacter sakaiensis</name>
    <name type="common">Ideonella sakaiensis</name>
    <dbReference type="NCBI Taxonomy" id="1547922"/>
    <lineage>
        <taxon>Bacteria</taxon>
        <taxon>Pseudomonadati</taxon>
        <taxon>Pseudomonadota</taxon>
        <taxon>Betaproteobacteria</taxon>
        <taxon>Burkholderiales</taxon>
        <taxon>Sphaerotilaceae</taxon>
        <taxon>Piscinibacter</taxon>
    </lineage>
</organism>
<dbReference type="EMBL" id="BBYR01000083">
    <property type="protein sequence ID" value="GAP38659.1"/>
    <property type="molecule type" value="Genomic_DNA"/>
</dbReference>
<dbReference type="Proteomes" id="UP000037660">
    <property type="component" value="Unassembled WGS sequence"/>
</dbReference>
<reference evidence="1 2" key="2">
    <citation type="journal article" date="2016" name="Science">
        <title>A bacterium that degrades and assimilates poly(ethylene terephthalate).</title>
        <authorList>
            <person name="Yoshida S."/>
            <person name="Hiraga K."/>
            <person name="Takehana T."/>
            <person name="Taniguchi I."/>
            <person name="Yamaji H."/>
            <person name="Maeda Y."/>
            <person name="Toyohara K."/>
            <person name="Miyamoto K."/>
            <person name="Kimura Y."/>
            <person name="Oda K."/>
        </authorList>
    </citation>
    <scope>NUCLEOTIDE SEQUENCE [LARGE SCALE GENOMIC DNA]</scope>
    <source>
        <strain evidence="2">NBRC 110686 / TISTR 2288 / 201-F6</strain>
    </source>
</reference>
<accession>A0A0K8P840</accession>
<evidence type="ECO:0000313" key="1">
    <source>
        <dbReference type="EMBL" id="GAP38659.1"/>
    </source>
</evidence>
<proteinExistence type="predicted"/>
<sequence>MDEMQVEVVDLGDAKEVTLGVELAFNEELIDALPRLYD</sequence>
<dbReference type="InterPro" id="IPR046017">
    <property type="entry name" value="DUF5974"/>
</dbReference>
<name>A0A0K8P840_PISS1</name>